<dbReference type="CDD" id="cd09275">
    <property type="entry name" value="RNase_HI_RT_DIRS1"/>
    <property type="match status" value="1"/>
</dbReference>
<name>A0AA88YSL6_PINIB</name>
<dbReference type="Proteomes" id="UP001186944">
    <property type="component" value="Unassembled WGS sequence"/>
</dbReference>
<reference evidence="2" key="1">
    <citation type="submission" date="2019-08" db="EMBL/GenBank/DDBJ databases">
        <title>The improved chromosome-level genome for the pearl oyster Pinctada fucata martensii using PacBio sequencing and Hi-C.</title>
        <authorList>
            <person name="Zheng Z."/>
        </authorList>
    </citation>
    <scope>NUCLEOTIDE SEQUENCE</scope>
    <source>
        <strain evidence="2">ZZ-2019</strain>
        <tissue evidence="2">Adductor muscle</tissue>
    </source>
</reference>
<evidence type="ECO:0000313" key="3">
    <source>
        <dbReference type="Proteomes" id="UP001186944"/>
    </source>
</evidence>
<dbReference type="InterPro" id="IPR000477">
    <property type="entry name" value="RT_dom"/>
</dbReference>
<accession>A0AA88YSL6</accession>
<dbReference type="PROSITE" id="PS50878">
    <property type="entry name" value="RT_POL"/>
    <property type="match status" value="1"/>
</dbReference>
<dbReference type="InterPro" id="IPR043502">
    <property type="entry name" value="DNA/RNA_pol_sf"/>
</dbReference>
<dbReference type="PANTHER" id="PTHR33050:SF8">
    <property type="entry name" value="REVERSE TRANSCRIPTASE DOMAIN-CONTAINING PROTEIN"/>
    <property type="match status" value="1"/>
</dbReference>
<organism evidence="2 3">
    <name type="scientific">Pinctada imbricata</name>
    <name type="common">Atlantic pearl-oyster</name>
    <name type="synonym">Pinctada martensii</name>
    <dbReference type="NCBI Taxonomy" id="66713"/>
    <lineage>
        <taxon>Eukaryota</taxon>
        <taxon>Metazoa</taxon>
        <taxon>Spiralia</taxon>
        <taxon>Lophotrochozoa</taxon>
        <taxon>Mollusca</taxon>
        <taxon>Bivalvia</taxon>
        <taxon>Autobranchia</taxon>
        <taxon>Pteriomorphia</taxon>
        <taxon>Pterioida</taxon>
        <taxon>Pterioidea</taxon>
        <taxon>Pteriidae</taxon>
        <taxon>Pinctada</taxon>
    </lineage>
</organism>
<dbReference type="InterPro" id="IPR052055">
    <property type="entry name" value="Hepadnavirus_pol/RT"/>
</dbReference>
<dbReference type="AlphaFoldDB" id="A0AA88YSL6"/>
<evidence type="ECO:0000259" key="1">
    <source>
        <dbReference type="PROSITE" id="PS50878"/>
    </source>
</evidence>
<proteinExistence type="predicted"/>
<dbReference type="PANTHER" id="PTHR33050">
    <property type="entry name" value="REVERSE TRANSCRIPTASE DOMAIN-CONTAINING PROTEIN"/>
    <property type="match status" value="1"/>
</dbReference>
<dbReference type="SUPFAM" id="SSF56672">
    <property type="entry name" value="DNA/RNA polymerases"/>
    <property type="match status" value="1"/>
</dbReference>
<evidence type="ECO:0000313" key="2">
    <source>
        <dbReference type="EMBL" id="KAK3106136.1"/>
    </source>
</evidence>
<sequence>MIHHLSYPEGGSINDGIPTEHCTVKYQSVDDAIAIIKTFGHGALLAKTDIAEAFKNIPIHPDDFELLGFFFNDKYYFDKTLPFGLSFSCNLFEKFSNALHWIMVSHFRSKGCVHVLDDYLFIGPPSSNDCYSDLHKFLSLCKDLKLPIKEDKTVEPTTSITFLGLEIDTVAFEIKLPLDKLSKLRQILIEFQFRKKTTLKELQSLIGLLNFACNVVTPGRTFLRRLIDLTKGLQRPHHFRKLNKEARADINAWLIFIEHFNGKALILDDIWATSNTLNMYTDASNIGFGGTFQNCWFYGFWTKEWDDKHITIKELFPIVLALDLYAESLKNQCIEFFSDNIAVVYIINSQTSKNPTLMKLVRRLVLTALKYNILFKASHIPGVQNVASDKLSRSQIADFKELFPEMSAQPTIVPPHMLTI</sequence>
<dbReference type="Gene3D" id="3.10.10.10">
    <property type="entry name" value="HIV Type 1 Reverse Transcriptase, subunit A, domain 1"/>
    <property type="match status" value="1"/>
</dbReference>
<dbReference type="CDD" id="cd03714">
    <property type="entry name" value="RT_DIRS1"/>
    <property type="match status" value="1"/>
</dbReference>
<dbReference type="Pfam" id="PF00078">
    <property type="entry name" value="RVT_1"/>
    <property type="match status" value="1"/>
</dbReference>
<keyword evidence="3" id="KW-1185">Reference proteome</keyword>
<dbReference type="EMBL" id="VSWD01000003">
    <property type="protein sequence ID" value="KAK3106136.1"/>
    <property type="molecule type" value="Genomic_DNA"/>
</dbReference>
<protein>
    <recommendedName>
        <fullName evidence="1">Reverse transcriptase domain-containing protein</fullName>
    </recommendedName>
</protein>
<feature type="domain" description="Reverse transcriptase" evidence="1">
    <location>
        <begin position="1"/>
        <end position="167"/>
    </location>
</feature>
<comment type="caution">
    <text evidence="2">The sequence shown here is derived from an EMBL/GenBank/DDBJ whole genome shotgun (WGS) entry which is preliminary data.</text>
</comment>
<dbReference type="Gene3D" id="3.30.70.270">
    <property type="match status" value="1"/>
</dbReference>
<gene>
    <name evidence="2" type="ORF">FSP39_013499</name>
</gene>
<dbReference type="InterPro" id="IPR043128">
    <property type="entry name" value="Rev_trsase/Diguanyl_cyclase"/>
</dbReference>